<evidence type="ECO:0000313" key="3">
    <source>
        <dbReference type="Proteomes" id="UP001501411"/>
    </source>
</evidence>
<accession>A0ABP9CDW9</accession>
<dbReference type="CDD" id="cd02238">
    <property type="entry name" value="cupin_KdgF"/>
    <property type="match status" value="1"/>
</dbReference>
<dbReference type="PANTHER" id="PTHR40112">
    <property type="entry name" value="H2HPP ISOMERASE"/>
    <property type="match status" value="1"/>
</dbReference>
<keyword evidence="3" id="KW-1185">Reference proteome</keyword>
<dbReference type="InterPro" id="IPR014710">
    <property type="entry name" value="RmlC-like_jellyroll"/>
</dbReference>
<dbReference type="InterPro" id="IPR011051">
    <property type="entry name" value="RmlC_Cupin_sf"/>
</dbReference>
<evidence type="ECO:0000259" key="1">
    <source>
        <dbReference type="Pfam" id="PF07883"/>
    </source>
</evidence>
<dbReference type="PANTHER" id="PTHR40112:SF1">
    <property type="entry name" value="H2HPP ISOMERASE"/>
    <property type="match status" value="1"/>
</dbReference>
<reference evidence="3" key="1">
    <citation type="journal article" date="2019" name="Int. J. Syst. Evol. Microbiol.">
        <title>The Global Catalogue of Microorganisms (GCM) 10K type strain sequencing project: providing services to taxonomists for standard genome sequencing and annotation.</title>
        <authorList>
            <consortium name="The Broad Institute Genomics Platform"/>
            <consortium name="The Broad Institute Genome Sequencing Center for Infectious Disease"/>
            <person name="Wu L."/>
            <person name="Ma J."/>
        </authorList>
    </citation>
    <scope>NUCLEOTIDE SEQUENCE [LARGE SCALE GENOMIC DNA]</scope>
    <source>
        <strain evidence="3">JCM 18200</strain>
    </source>
</reference>
<dbReference type="Proteomes" id="UP001501411">
    <property type="component" value="Unassembled WGS sequence"/>
</dbReference>
<gene>
    <name evidence="2" type="ORF">GCM10023231_39960</name>
</gene>
<name>A0ABP9CDW9_9SPHI</name>
<dbReference type="InterPro" id="IPR025499">
    <property type="entry name" value="KdgF"/>
</dbReference>
<proteinExistence type="predicted"/>
<comment type="caution">
    <text evidence="2">The sequence shown here is derived from an EMBL/GenBank/DDBJ whole genome shotgun (WGS) entry which is preliminary data.</text>
</comment>
<organism evidence="2 3">
    <name type="scientific">Olivibacter ginsenosidimutans</name>
    <dbReference type="NCBI Taxonomy" id="1176537"/>
    <lineage>
        <taxon>Bacteria</taxon>
        <taxon>Pseudomonadati</taxon>
        <taxon>Bacteroidota</taxon>
        <taxon>Sphingobacteriia</taxon>
        <taxon>Sphingobacteriales</taxon>
        <taxon>Sphingobacteriaceae</taxon>
        <taxon>Olivibacter</taxon>
    </lineage>
</organism>
<feature type="domain" description="Cupin type-2" evidence="1">
    <location>
        <begin position="38"/>
        <end position="95"/>
    </location>
</feature>
<dbReference type="Pfam" id="PF07883">
    <property type="entry name" value="Cupin_2"/>
    <property type="match status" value="1"/>
</dbReference>
<dbReference type="SUPFAM" id="SSF51182">
    <property type="entry name" value="RmlC-like cupins"/>
    <property type="match status" value="1"/>
</dbReference>
<dbReference type="RefSeq" id="WP_345234851.1">
    <property type="nucleotide sequence ID" value="NZ_BAABIQ010000044.1"/>
</dbReference>
<dbReference type="Gene3D" id="2.60.120.10">
    <property type="entry name" value="Jelly Rolls"/>
    <property type="match status" value="1"/>
</dbReference>
<dbReference type="PIRSF" id="PIRSF029883">
    <property type="entry name" value="KdgF"/>
    <property type="match status" value="1"/>
</dbReference>
<dbReference type="InterPro" id="IPR013096">
    <property type="entry name" value="Cupin_2"/>
</dbReference>
<evidence type="ECO:0000313" key="2">
    <source>
        <dbReference type="EMBL" id="GAA4806785.1"/>
    </source>
</evidence>
<sequence length="114" mass="12808">MITSELFQVNQEIQWQDAGKGIQRQIFGHDDAIMMVKVKFEKGAIGEVHAHHQVQVSYVESGIFKLLIGNETKILTKGDGYYVPPNVLHGCECLKAGTLIDVFTPHRPDFLVNE</sequence>
<dbReference type="EMBL" id="BAABIQ010000044">
    <property type="protein sequence ID" value="GAA4806785.1"/>
    <property type="molecule type" value="Genomic_DNA"/>
</dbReference>
<protein>
    <submittedName>
        <fullName evidence="2">Cupin domain-containing protein</fullName>
    </submittedName>
</protein>
<dbReference type="InterPro" id="IPR052535">
    <property type="entry name" value="Bacilysin_H2HPP_isomerase"/>
</dbReference>